<feature type="chain" id="PRO_5042019836" evidence="1">
    <location>
        <begin position="22"/>
        <end position="202"/>
    </location>
</feature>
<proteinExistence type="predicted"/>
<sequence>MKIWLLLLLALLLGYICFSNCKYSKYIKQHKKAPSKTEQRFKNDFLPTLKLKRFHREPPDVEHAYDEEHIDRHEISMPDFHDESHVEVFGHVYTHGGDLVGASKSELGYDVENCHVCRHHTEEYFHQEGESSGVDDYGDYYDHEYMGDDIDYDFEVRGRGGSERDVEDDVLLEDEDQDCCSCNCQRRHKHKPPSKRDQDGSC</sequence>
<keyword evidence="3" id="KW-1185">Reference proteome</keyword>
<organism evidence="2 3">
    <name type="scientific">Biomphalaria pfeifferi</name>
    <name type="common">Bloodfluke planorb</name>
    <name type="synonym">Freshwater snail</name>
    <dbReference type="NCBI Taxonomy" id="112525"/>
    <lineage>
        <taxon>Eukaryota</taxon>
        <taxon>Metazoa</taxon>
        <taxon>Spiralia</taxon>
        <taxon>Lophotrochozoa</taxon>
        <taxon>Mollusca</taxon>
        <taxon>Gastropoda</taxon>
        <taxon>Heterobranchia</taxon>
        <taxon>Euthyneura</taxon>
        <taxon>Panpulmonata</taxon>
        <taxon>Hygrophila</taxon>
        <taxon>Lymnaeoidea</taxon>
        <taxon>Planorbidae</taxon>
        <taxon>Biomphalaria</taxon>
    </lineage>
</organism>
<gene>
    <name evidence="2" type="ORF">Bpfe_009453</name>
</gene>
<keyword evidence="1" id="KW-0732">Signal</keyword>
<evidence type="ECO:0000313" key="3">
    <source>
        <dbReference type="Proteomes" id="UP001233172"/>
    </source>
</evidence>
<dbReference type="AlphaFoldDB" id="A0AAD8FDU1"/>
<accession>A0AAD8FDU1</accession>
<reference evidence="2" key="2">
    <citation type="submission" date="2023-04" db="EMBL/GenBank/DDBJ databases">
        <authorList>
            <person name="Bu L."/>
            <person name="Lu L."/>
            <person name="Laidemitt M.R."/>
            <person name="Zhang S.M."/>
            <person name="Mutuku M."/>
            <person name="Mkoji G."/>
            <person name="Steinauer M."/>
            <person name="Loker E.S."/>
        </authorList>
    </citation>
    <scope>NUCLEOTIDE SEQUENCE</scope>
    <source>
        <strain evidence="2">KasaAsao</strain>
        <tissue evidence="2">Whole Snail</tissue>
    </source>
</reference>
<dbReference type="EMBL" id="JASAOG010000031">
    <property type="protein sequence ID" value="KAK0061292.1"/>
    <property type="molecule type" value="Genomic_DNA"/>
</dbReference>
<evidence type="ECO:0000256" key="1">
    <source>
        <dbReference type="SAM" id="SignalP"/>
    </source>
</evidence>
<feature type="signal peptide" evidence="1">
    <location>
        <begin position="1"/>
        <end position="21"/>
    </location>
</feature>
<name>A0AAD8FDU1_BIOPF</name>
<reference evidence="2" key="1">
    <citation type="journal article" date="2023" name="PLoS Negl. Trop. Dis.">
        <title>A genome sequence for Biomphalaria pfeifferi, the major vector snail for the human-infecting parasite Schistosoma mansoni.</title>
        <authorList>
            <person name="Bu L."/>
            <person name="Lu L."/>
            <person name="Laidemitt M.R."/>
            <person name="Zhang S.M."/>
            <person name="Mutuku M."/>
            <person name="Mkoji G."/>
            <person name="Steinauer M."/>
            <person name="Loker E.S."/>
        </authorList>
    </citation>
    <scope>NUCLEOTIDE SEQUENCE</scope>
    <source>
        <strain evidence="2">KasaAsao</strain>
    </source>
</reference>
<evidence type="ECO:0000313" key="2">
    <source>
        <dbReference type="EMBL" id="KAK0061292.1"/>
    </source>
</evidence>
<comment type="caution">
    <text evidence="2">The sequence shown here is derived from an EMBL/GenBank/DDBJ whole genome shotgun (WGS) entry which is preliminary data.</text>
</comment>
<dbReference type="Proteomes" id="UP001233172">
    <property type="component" value="Unassembled WGS sequence"/>
</dbReference>
<protein>
    <submittedName>
        <fullName evidence="2">Uncharacterized protein</fullName>
    </submittedName>
</protein>